<sequence length="194" mass="21603">MATIHGDLCDCVDIYQQPTLLHPKLGLERIKMIIAKELERQKEGKSGGFKAGEYWLNKGGCQLDCAYTQNDKETTPERIDSKFIEKLKGGPVSDDEVFAETHKKKKKDGSREGWVETRASEQYDGYHRSLDEWCQTQPTSDDGTPIQPSPDIMTSIWTDVAGGVSKGRVYGLGVQRPSSFRPSPLVLNAPTAQN</sequence>
<protein>
    <submittedName>
        <fullName evidence="3">Uncharacterized protein LOC104217857</fullName>
    </submittedName>
</protein>
<keyword evidence="2" id="KW-1185">Reference proteome</keyword>
<evidence type="ECO:0000313" key="3">
    <source>
        <dbReference type="RefSeq" id="XP_009766489.1"/>
    </source>
</evidence>
<dbReference type="Proteomes" id="UP000189701">
    <property type="component" value="Unplaced"/>
</dbReference>
<dbReference type="AlphaFoldDB" id="A0A1U7VVQ8"/>
<reference evidence="3" key="2">
    <citation type="submission" date="2025-08" db="UniProtKB">
        <authorList>
            <consortium name="RefSeq"/>
        </authorList>
    </citation>
    <scope>IDENTIFICATION</scope>
    <source>
        <tissue evidence="3">Leaf</tissue>
    </source>
</reference>
<dbReference type="InterPro" id="IPR004252">
    <property type="entry name" value="Probable_transposase_24"/>
</dbReference>
<gene>
    <name evidence="3" type="primary">LOC104217857</name>
</gene>
<evidence type="ECO:0000256" key="1">
    <source>
        <dbReference type="SAM" id="MobiDB-lite"/>
    </source>
</evidence>
<name>A0A1U7VVQ8_NICSY</name>
<dbReference type="Pfam" id="PF03004">
    <property type="entry name" value="Transposase_24"/>
    <property type="match status" value="1"/>
</dbReference>
<feature type="region of interest" description="Disordered" evidence="1">
    <location>
        <begin position="174"/>
        <end position="194"/>
    </location>
</feature>
<organism evidence="2 3">
    <name type="scientific">Nicotiana sylvestris</name>
    <name type="common">Wood tobacco</name>
    <name type="synonym">South American tobacco</name>
    <dbReference type="NCBI Taxonomy" id="4096"/>
    <lineage>
        <taxon>Eukaryota</taxon>
        <taxon>Viridiplantae</taxon>
        <taxon>Streptophyta</taxon>
        <taxon>Embryophyta</taxon>
        <taxon>Tracheophyta</taxon>
        <taxon>Spermatophyta</taxon>
        <taxon>Magnoliopsida</taxon>
        <taxon>eudicotyledons</taxon>
        <taxon>Gunneridae</taxon>
        <taxon>Pentapetalae</taxon>
        <taxon>asterids</taxon>
        <taxon>lamiids</taxon>
        <taxon>Solanales</taxon>
        <taxon>Solanaceae</taxon>
        <taxon>Nicotianoideae</taxon>
        <taxon>Nicotianeae</taxon>
        <taxon>Nicotiana</taxon>
    </lineage>
</organism>
<feature type="region of interest" description="Disordered" evidence="1">
    <location>
        <begin position="95"/>
        <end position="118"/>
    </location>
</feature>
<feature type="compositionally biased region" description="Basic and acidic residues" evidence="1">
    <location>
        <begin position="109"/>
        <end position="118"/>
    </location>
</feature>
<feature type="region of interest" description="Disordered" evidence="1">
    <location>
        <begin position="133"/>
        <end position="153"/>
    </location>
</feature>
<accession>A0A1U7VVQ8</accession>
<proteinExistence type="predicted"/>
<evidence type="ECO:0000313" key="2">
    <source>
        <dbReference type="Proteomes" id="UP000189701"/>
    </source>
</evidence>
<dbReference type="RefSeq" id="XP_009766489.1">
    <property type="nucleotide sequence ID" value="XM_009768187.1"/>
</dbReference>
<reference evidence="2" key="1">
    <citation type="journal article" date="2013" name="Genome Biol.">
        <title>Reference genomes and transcriptomes of Nicotiana sylvestris and Nicotiana tomentosiformis.</title>
        <authorList>
            <person name="Sierro N."/>
            <person name="Battey J.N."/>
            <person name="Ouadi S."/>
            <person name="Bovet L."/>
            <person name="Goepfert S."/>
            <person name="Bakaher N."/>
            <person name="Peitsch M.C."/>
            <person name="Ivanov N.V."/>
        </authorList>
    </citation>
    <scope>NUCLEOTIDE SEQUENCE [LARGE SCALE GENOMIC DNA]</scope>
</reference>